<dbReference type="InterPro" id="IPR029044">
    <property type="entry name" value="Nucleotide-diphossugar_trans"/>
</dbReference>
<keyword evidence="2" id="KW-0328">Glycosyltransferase</keyword>
<evidence type="ECO:0000313" key="13">
    <source>
        <dbReference type="Proteomes" id="UP000092600"/>
    </source>
</evidence>
<dbReference type="PANTHER" id="PTHR32044">
    <property type="entry name" value="GLUCOMANNAN 4-BETA-MANNOSYLTRANSFERASE 9"/>
    <property type="match status" value="1"/>
</dbReference>
<keyword evidence="7" id="KW-0472">Membrane</keyword>
<dbReference type="STRING" id="4615.A0A199V4S7"/>
<dbReference type="SUPFAM" id="SSF53448">
    <property type="entry name" value="Nucleotide-diphospho-sugar transferases"/>
    <property type="match status" value="1"/>
</dbReference>
<dbReference type="GO" id="GO:0048868">
    <property type="term" value="P:pollen tube development"/>
    <property type="evidence" value="ECO:0007669"/>
    <property type="project" value="UniProtKB-ARBA"/>
</dbReference>
<evidence type="ECO:0000256" key="6">
    <source>
        <dbReference type="ARBA" id="ARBA00023034"/>
    </source>
</evidence>
<dbReference type="PANTHER" id="PTHR32044:SF80">
    <property type="entry name" value="XYLOGLUCAN GLYCOSYLTRANSFERASE 2-RELATED"/>
    <property type="match status" value="1"/>
</dbReference>
<evidence type="ECO:0000259" key="11">
    <source>
        <dbReference type="Pfam" id="PF13632"/>
    </source>
</evidence>
<keyword evidence="3 12" id="KW-0808">Transferase</keyword>
<keyword evidence="6" id="KW-0333">Golgi apparatus</keyword>
<dbReference type="Gene3D" id="3.90.550.10">
    <property type="entry name" value="Spore Coat Polysaccharide Biosynthesis Protein SpsA, Chain A"/>
    <property type="match status" value="1"/>
</dbReference>
<keyword evidence="4" id="KW-0812">Transmembrane</keyword>
<evidence type="ECO:0000256" key="4">
    <source>
        <dbReference type="ARBA" id="ARBA00022692"/>
    </source>
</evidence>
<evidence type="ECO:0000256" key="2">
    <source>
        <dbReference type="ARBA" id="ARBA00022676"/>
    </source>
</evidence>
<dbReference type="InterPro" id="IPR001173">
    <property type="entry name" value="Glyco_trans_2-like"/>
</dbReference>
<dbReference type="GO" id="GO:0016757">
    <property type="term" value="F:glycosyltransferase activity"/>
    <property type="evidence" value="ECO:0007669"/>
    <property type="project" value="UniProtKB-KW"/>
</dbReference>
<evidence type="ECO:0000256" key="5">
    <source>
        <dbReference type="ARBA" id="ARBA00022989"/>
    </source>
</evidence>
<evidence type="ECO:0000256" key="7">
    <source>
        <dbReference type="ARBA" id="ARBA00023136"/>
    </source>
</evidence>
<comment type="similarity">
    <text evidence="10">Belongs to the glycosyltransferase 2 family. Plant cellulose synthase-like C subfamily.</text>
</comment>
<evidence type="ECO:0000256" key="3">
    <source>
        <dbReference type="ARBA" id="ARBA00022679"/>
    </source>
</evidence>
<sequence length="633" mass="71691">MAPSLGFSQWRWGKEKRGGGRRRGGRGAPVVVAMENPNISVIQIDGPDSPARGGKGHGRWSPKQLTWALILSARRSVCHIVSAVSVLSRALKMRLSHGHCVVPGDDKPEKPRRLLKLISGFLVLCLAAALLIELSAYWKGWRFHQPELRIEGWTHSAYLSWLSYRAAYIAHTSADRIILCLGCFWIKLKRIKPRIEEDAIKGDCEFPMVLVQIPMCNEREVYEQSISAACLLDWPKERLLIQVLDDSDDETVRLVIEAEVAKWSLRGVHIVYRHRFVRTGYKAGNLKSAMSCDYVKNYEFVAIFDADFQPNPDFLKLTVPHFKGNPEIGLVQGRWSFVNKDENLLTRLQNINLCFHFEVNGVFLNFFGFNGTAGVWRIKALEDSGGWLERTTVEDMDIAVRAHLHGWKFVFLNDVKVLCEVPESYEANSSTDGTPISIWNKDNLILLFFLLRKLILPFYSFPLFCVIPPLTMFVPEAELPVWVICYLPVFMSFLNILPAPRSFPFIVPYLLLENTMSVTKFNAMVSGLFQLGSSYEWVVIKKAGRSSESDLLAAVEKDSKSLSIVEIQKQVSESEFSELIKFKEQVVKASSPVKKVNKIYKKELCLALLLLTAAVRRASFLLVGVDLIGEQMS</sequence>
<evidence type="ECO:0000256" key="9">
    <source>
        <dbReference type="ARBA" id="ARBA00055179"/>
    </source>
</evidence>
<dbReference type="EMBL" id="LSRQ01003246">
    <property type="protein sequence ID" value="OAY72059.1"/>
    <property type="molecule type" value="Genomic_DNA"/>
</dbReference>
<dbReference type="FunFam" id="3.90.550.10:FF:000007">
    <property type="entry name" value="probable xyloglucan glycosyltransferase 5"/>
    <property type="match status" value="1"/>
</dbReference>
<comment type="function">
    <text evidence="9">Probable beta-1,4-glucan synthase rather involved in the synthesis of the xyloglucan backbone than cellulose. Seems to work simultaneously with xyloglucan 6-xylosyltransferase. Xyloglucan is a noncellulosic polysaccharides of plant cell wall and consists of a glucan backbone substituted by xylose, galactose and fucose.</text>
</comment>
<dbReference type="GO" id="GO:0099402">
    <property type="term" value="P:plant organ development"/>
    <property type="evidence" value="ECO:0007669"/>
    <property type="project" value="UniProtKB-ARBA"/>
</dbReference>
<dbReference type="GO" id="GO:0000139">
    <property type="term" value="C:Golgi membrane"/>
    <property type="evidence" value="ECO:0007669"/>
    <property type="project" value="UniProtKB-SubCell"/>
</dbReference>
<dbReference type="GO" id="GO:0071555">
    <property type="term" value="P:cell wall organization"/>
    <property type="evidence" value="ECO:0007669"/>
    <property type="project" value="UniProtKB-KW"/>
</dbReference>
<accession>A0A199V4S7</accession>
<gene>
    <name evidence="12" type="ORF">ACMD2_24044</name>
</gene>
<feature type="domain" description="Glycosyltransferase 2-like" evidence="11">
    <location>
        <begin position="301"/>
        <end position="467"/>
    </location>
</feature>
<comment type="subcellular location">
    <subcellularLocation>
        <location evidence="1">Golgi apparatus membrane</location>
        <topology evidence="1">Multi-pass membrane protein</topology>
    </subcellularLocation>
</comment>
<organism evidence="12 13">
    <name type="scientific">Ananas comosus</name>
    <name type="common">Pineapple</name>
    <name type="synonym">Ananas ananas</name>
    <dbReference type="NCBI Taxonomy" id="4615"/>
    <lineage>
        <taxon>Eukaryota</taxon>
        <taxon>Viridiplantae</taxon>
        <taxon>Streptophyta</taxon>
        <taxon>Embryophyta</taxon>
        <taxon>Tracheophyta</taxon>
        <taxon>Spermatophyta</taxon>
        <taxon>Magnoliopsida</taxon>
        <taxon>Liliopsida</taxon>
        <taxon>Poales</taxon>
        <taxon>Bromeliaceae</taxon>
        <taxon>Bromelioideae</taxon>
        <taxon>Ananas</taxon>
    </lineage>
</organism>
<name>A0A199V4S7_ANACO</name>
<keyword evidence="5" id="KW-1133">Transmembrane helix</keyword>
<evidence type="ECO:0000313" key="12">
    <source>
        <dbReference type="EMBL" id="OAY72059.1"/>
    </source>
</evidence>
<reference evidence="12 13" key="1">
    <citation type="journal article" date="2016" name="DNA Res.">
        <title>The draft genome of MD-2 pineapple using hybrid error correction of long reads.</title>
        <authorList>
            <person name="Redwan R.M."/>
            <person name="Saidin A."/>
            <person name="Kumar S.V."/>
        </authorList>
    </citation>
    <scope>NUCLEOTIDE SEQUENCE [LARGE SCALE GENOMIC DNA]</scope>
    <source>
        <strain evidence="13">cv. MD2</strain>
        <tissue evidence="12">Leaf</tissue>
    </source>
</reference>
<evidence type="ECO:0000256" key="10">
    <source>
        <dbReference type="ARBA" id="ARBA00061151"/>
    </source>
</evidence>
<evidence type="ECO:0000256" key="1">
    <source>
        <dbReference type="ARBA" id="ARBA00004653"/>
    </source>
</evidence>
<protein>
    <submittedName>
        <fullName evidence="12">Putative xyloglucan glycosyltransferase 5</fullName>
    </submittedName>
</protein>
<keyword evidence="8" id="KW-0961">Cell wall biogenesis/degradation</keyword>
<dbReference type="Proteomes" id="UP000092600">
    <property type="component" value="Unassembled WGS sequence"/>
</dbReference>
<dbReference type="Pfam" id="PF13632">
    <property type="entry name" value="Glyco_trans_2_3"/>
    <property type="match status" value="1"/>
</dbReference>
<evidence type="ECO:0000256" key="8">
    <source>
        <dbReference type="ARBA" id="ARBA00023316"/>
    </source>
</evidence>
<proteinExistence type="inferred from homology"/>
<comment type="caution">
    <text evidence="12">The sequence shown here is derived from an EMBL/GenBank/DDBJ whole genome shotgun (WGS) entry which is preliminary data.</text>
</comment>
<dbReference type="AlphaFoldDB" id="A0A199V4S7"/>